<reference evidence="2 3" key="1">
    <citation type="journal article" date="2007" name="Nat. Biotechnol.">
        <title>Complete genome sequence of the myxobacterium Sorangium cellulosum.</title>
        <authorList>
            <person name="Schneiker S."/>
            <person name="Perlova O."/>
            <person name="Kaiser O."/>
            <person name="Gerth K."/>
            <person name="Alici A."/>
            <person name="Altmeyer M.O."/>
            <person name="Bartels D."/>
            <person name="Bekel T."/>
            <person name="Beyer S."/>
            <person name="Bode E."/>
            <person name="Bode H.B."/>
            <person name="Bolten C.J."/>
            <person name="Choudhuri J.V."/>
            <person name="Doss S."/>
            <person name="Elnakady Y.A."/>
            <person name="Frank B."/>
            <person name="Gaigalat L."/>
            <person name="Goesmann A."/>
            <person name="Groeger C."/>
            <person name="Gross F."/>
            <person name="Jelsbak L."/>
            <person name="Jelsbak L."/>
            <person name="Kalinowski J."/>
            <person name="Kegler C."/>
            <person name="Knauber T."/>
            <person name="Konietzny S."/>
            <person name="Kopp M."/>
            <person name="Krause L."/>
            <person name="Krug D."/>
            <person name="Linke B."/>
            <person name="Mahmud T."/>
            <person name="Martinez-Arias R."/>
            <person name="McHardy A.C."/>
            <person name="Merai M."/>
            <person name="Meyer F."/>
            <person name="Mormann S."/>
            <person name="Munoz-Dorado J."/>
            <person name="Perez J."/>
            <person name="Pradella S."/>
            <person name="Rachid S."/>
            <person name="Raddatz G."/>
            <person name="Rosenau F."/>
            <person name="Rueckert C."/>
            <person name="Sasse F."/>
            <person name="Scharfe M."/>
            <person name="Schuster S.C."/>
            <person name="Suen G."/>
            <person name="Treuner-Lange A."/>
            <person name="Velicer G.J."/>
            <person name="Vorholter F.-J."/>
            <person name="Weissman K.J."/>
            <person name="Welch R.D."/>
            <person name="Wenzel S.C."/>
            <person name="Whitworth D.E."/>
            <person name="Wilhelm S."/>
            <person name="Wittmann C."/>
            <person name="Bloecker H."/>
            <person name="Puehler A."/>
            <person name="Mueller R."/>
        </authorList>
    </citation>
    <scope>NUCLEOTIDE SEQUENCE [LARGE SCALE GENOMIC DNA]</scope>
    <source>
        <strain evidence="3">So ce56</strain>
    </source>
</reference>
<name>A9GK07_SORC5</name>
<keyword evidence="3" id="KW-1185">Reference proteome</keyword>
<feature type="domain" description="DUF1835" evidence="1">
    <location>
        <begin position="31"/>
        <end position="117"/>
    </location>
</feature>
<dbReference type="AlphaFoldDB" id="A9GK07"/>
<dbReference type="InterPro" id="IPR014973">
    <property type="entry name" value="DUF1835"/>
</dbReference>
<dbReference type="EMBL" id="AM746676">
    <property type="protein sequence ID" value="CAN96513.1"/>
    <property type="molecule type" value="Genomic_DNA"/>
</dbReference>
<gene>
    <name evidence="2" type="ordered locus">sce6346</name>
</gene>
<protein>
    <recommendedName>
        <fullName evidence="1">DUF1835 domain-containing protein</fullName>
    </recommendedName>
</protein>
<proteinExistence type="predicted"/>
<dbReference type="eggNOG" id="ENOG5032C5H">
    <property type="taxonomic scope" value="Bacteria"/>
</dbReference>
<accession>A9GK07</accession>
<dbReference type="KEGG" id="scl:sce6346"/>
<organism evidence="2 3">
    <name type="scientific">Sorangium cellulosum (strain So ce56)</name>
    <name type="common">Polyangium cellulosum (strain So ce56)</name>
    <dbReference type="NCBI Taxonomy" id="448385"/>
    <lineage>
        <taxon>Bacteria</taxon>
        <taxon>Pseudomonadati</taxon>
        <taxon>Myxococcota</taxon>
        <taxon>Polyangia</taxon>
        <taxon>Polyangiales</taxon>
        <taxon>Polyangiaceae</taxon>
        <taxon>Sorangium</taxon>
    </lineage>
</organism>
<dbReference type="Pfam" id="PF08874">
    <property type="entry name" value="DUF1835"/>
    <property type="match status" value="1"/>
</dbReference>
<dbReference type="RefSeq" id="WP_012238962.1">
    <property type="nucleotide sequence ID" value="NC_010162.1"/>
</dbReference>
<dbReference type="BioCyc" id="SCEL448385:SCE_RS32550-MONOMER"/>
<dbReference type="HOGENOM" id="CLU_939767_0_0_7"/>
<evidence type="ECO:0000259" key="1">
    <source>
        <dbReference type="Pfam" id="PF08874"/>
    </source>
</evidence>
<dbReference type="Proteomes" id="UP000002139">
    <property type="component" value="Chromosome"/>
</dbReference>
<sequence>MNTMDLPALLDATHVAFDPPTADRLVQLGAANVVRSSDCLIVGPNRLDALEHVRTREAWCSLSEKRSAADESGQKWDQLYSQDVRWELPVVLWVSVSLHERVNLWRACSWLRHIGIACSDVLIVELERVYGTMNRFREPPSVPRFNCSASVADHLDNVLLDRLAKSCPWPVERYDRAVRLWKSFVDEDPLPFVESCMAGVEGFPELAPLWGLLSSFFPRKTTEGPLRLSQFDELILTILSAGEYQTDVSVFCHKSQSGLELRELLSCTGDLFLEDRLAQWARHASNEFVERAPDVRPDVAMKSWVYRLTERGVQLRDRGLDQLADAPRLPVAGTEAYSPVAPWVLLEDGRLARL</sequence>
<evidence type="ECO:0000313" key="3">
    <source>
        <dbReference type="Proteomes" id="UP000002139"/>
    </source>
</evidence>
<evidence type="ECO:0000313" key="2">
    <source>
        <dbReference type="EMBL" id="CAN96513.1"/>
    </source>
</evidence>